<protein>
    <submittedName>
        <fullName evidence="5">DNA-directed RNA polymerase subunit 5</fullName>
    </submittedName>
</protein>
<evidence type="ECO:0000256" key="2">
    <source>
        <dbReference type="ARBA" id="ARBA00025765"/>
    </source>
</evidence>
<reference evidence="5" key="1">
    <citation type="journal article" date="2019" name="MBio">
        <title>Virus Genomes from Deep Sea Sediments Expand the Ocean Megavirome and Support Independent Origins of Viral Gigantism.</title>
        <authorList>
            <person name="Backstrom D."/>
            <person name="Yutin N."/>
            <person name="Jorgensen S.L."/>
            <person name="Dharamshi J."/>
            <person name="Homa F."/>
            <person name="Zaremba-Niedwiedzka K."/>
            <person name="Spang A."/>
            <person name="Wolf Y.I."/>
            <person name="Koonin E.V."/>
            <person name="Ettema T.J."/>
        </authorList>
    </citation>
    <scope>NUCLEOTIDE SEQUENCE</scope>
</reference>
<keyword evidence="1" id="KW-0804">Transcription</keyword>
<accession>A0A481YS23</accession>
<organism evidence="5">
    <name type="scientific">Marseillevirus LCMAC101</name>
    <dbReference type="NCBI Taxonomy" id="2506602"/>
    <lineage>
        <taxon>Viruses</taxon>
        <taxon>Varidnaviria</taxon>
        <taxon>Bamfordvirae</taxon>
        <taxon>Nucleocytoviricota</taxon>
        <taxon>Megaviricetes</taxon>
        <taxon>Pimascovirales</taxon>
        <taxon>Pimascovirales incertae sedis</taxon>
        <taxon>Marseilleviridae</taxon>
    </lineage>
</organism>
<dbReference type="InterPro" id="IPR035913">
    <property type="entry name" value="RPB5-like_sf"/>
</dbReference>
<dbReference type="GO" id="GO:0003899">
    <property type="term" value="F:DNA-directed RNA polymerase activity"/>
    <property type="evidence" value="ECO:0007669"/>
    <property type="project" value="InterPro"/>
</dbReference>
<evidence type="ECO:0000259" key="3">
    <source>
        <dbReference type="Pfam" id="PF01191"/>
    </source>
</evidence>
<evidence type="ECO:0000313" key="5">
    <source>
        <dbReference type="EMBL" id="QBK85737.1"/>
    </source>
</evidence>
<evidence type="ECO:0000259" key="4">
    <source>
        <dbReference type="Pfam" id="PF03871"/>
    </source>
</evidence>
<dbReference type="EMBL" id="MK500327">
    <property type="protein sequence ID" value="QBK85737.1"/>
    <property type="molecule type" value="Genomic_DNA"/>
</dbReference>
<dbReference type="InterPro" id="IPR005571">
    <property type="entry name" value="RNA_pol_Rpb5_N"/>
</dbReference>
<dbReference type="GO" id="GO:0006362">
    <property type="term" value="P:transcription elongation by RNA polymerase I"/>
    <property type="evidence" value="ECO:0007669"/>
    <property type="project" value="TreeGrafter"/>
</dbReference>
<dbReference type="InterPro" id="IPR036710">
    <property type="entry name" value="RNA_pol_Rpb5_N_sf"/>
</dbReference>
<comment type="similarity">
    <text evidence="2">Belongs to the archaeal Rpo5/eukaryotic RPB5 RNA polymerase subunit family.</text>
</comment>
<name>A0A481YS23_9VIRU</name>
<dbReference type="InterPro" id="IPR014381">
    <property type="entry name" value="Arch_Rpo5/euc_Rpb5"/>
</dbReference>
<dbReference type="SUPFAM" id="SSF55287">
    <property type="entry name" value="RPB5-like RNA polymerase subunit"/>
    <property type="match status" value="1"/>
</dbReference>
<dbReference type="Pfam" id="PF03871">
    <property type="entry name" value="RNA_pol_Rpb5_N"/>
    <property type="match status" value="1"/>
</dbReference>
<dbReference type="Pfam" id="PF01191">
    <property type="entry name" value="RNA_pol_Rpb5_C"/>
    <property type="match status" value="1"/>
</dbReference>
<dbReference type="PANTHER" id="PTHR10535:SF0">
    <property type="entry name" value="DNA-DIRECTED RNA POLYMERASES I, II, AND III SUBUNIT RPABC1"/>
    <property type="match status" value="1"/>
</dbReference>
<sequence length="213" mass="25067">MDERGIEKLWTSRKNVLKDLELRRKYHIKESDHMTLEQFTSWAEEEGFYDKIQEMKFSCMKEVKGKKNGQRIKVYWPAESKLGGSEFRIISADMESENLKHAIIIIRDSVTPHAQGSLRYLSSQKMYIHVFTLYEYQVDIFEHEKVPEHIICDSSEKKELMSVYNLLPSQIPKIKQSDAVIRRLGATRGQLIKIMEESDTMPGYYILHYRIVG</sequence>
<dbReference type="GO" id="GO:0000428">
    <property type="term" value="C:DNA-directed RNA polymerase complex"/>
    <property type="evidence" value="ECO:0007669"/>
    <property type="project" value="UniProtKB-KW"/>
</dbReference>
<keyword evidence="5" id="KW-0240">DNA-directed RNA polymerase</keyword>
<gene>
    <name evidence="5" type="ORF">LCMAC101_03320</name>
</gene>
<dbReference type="PANTHER" id="PTHR10535">
    <property type="entry name" value="DNA-DIRECTED RNA POLYMERASES I, II, AND III SUBUNIT RPABC1"/>
    <property type="match status" value="1"/>
</dbReference>
<dbReference type="SUPFAM" id="SSF53036">
    <property type="entry name" value="Eukaryotic RPB5 N-terminal domain"/>
    <property type="match status" value="1"/>
</dbReference>
<dbReference type="GO" id="GO:0006366">
    <property type="term" value="P:transcription by RNA polymerase II"/>
    <property type="evidence" value="ECO:0007669"/>
    <property type="project" value="TreeGrafter"/>
</dbReference>
<dbReference type="Gene3D" id="3.90.940.20">
    <property type="entry name" value="RPB5-like RNA polymerase subunit"/>
    <property type="match status" value="1"/>
</dbReference>
<dbReference type="Gene3D" id="3.40.1340.10">
    <property type="entry name" value="RNA polymerase, Rpb5, N-terminal domain"/>
    <property type="match status" value="1"/>
</dbReference>
<proteinExistence type="inferred from homology"/>
<dbReference type="PIRSF" id="PIRSF000747">
    <property type="entry name" value="RPB5"/>
    <property type="match status" value="1"/>
</dbReference>
<evidence type="ECO:0000256" key="1">
    <source>
        <dbReference type="ARBA" id="ARBA00023163"/>
    </source>
</evidence>
<dbReference type="InterPro" id="IPR000783">
    <property type="entry name" value="RNA_pol_subH/Rpb5_C"/>
</dbReference>
<feature type="domain" description="RNA polymerase Rpb5 N-terminal" evidence="4">
    <location>
        <begin position="4"/>
        <end position="91"/>
    </location>
</feature>
<dbReference type="GO" id="GO:0003677">
    <property type="term" value="F:DNA binding"/>
    <property type="evidence" value="ECO:0007669"/>
    <property type="project" value="InterPro"/>
</dbReference>
<dbReference type="GO" id="GO:0042797">
    <property type="term" value="P:tRNA transcription by RNA polymerase III"/>
    <property type="evidence" value="ECO:0007669"/>
    <property type="project" value="TreeGrafter"/>
</dbReference>
<feature type="domain" description="RNA polymerase subunit H/Rpb5 C-terminal" evidence="3">
    <location>
        <begin position="138"/>
        <end position="212"/>
    </location>
</feature>